<dbReference type="InterPro" id="IPR036770">
    <property type="entry name" value="Ankyrin_rpt-contain_sf"/>
</dbReference>
<organism evidence="2 3">
    <name type="scientific">Paenibacillus shirakamiensis</name>
    <dbReference type="NCBI Taxonomy" id="1265935"/>
    <lineage>
        <taxon>Bacteria</taxon>
        <taxon>Bacillati</taxon>
        <taxon>Bacillota</taxon>
        <taxon>Bacilli</taxon>
        <taxon>Bacillales</taxon>
        <taxon>Paenibacillaceae</taxon>
        <taxon>Paenibacillus</taxon>
    </lineage>
</organism>
<dbReference type="Pfam" id="PF00023">
    <property type="entry name" value="Ank"/>
    <property type="match status" value="1"/>
</dbReference>
<dbReference type="PROSITE" id="PS50088">
    <property type="entry name" value="ANK_REPEAT"/>
    <property type="match status" value="1"/>
</dbReference>
<dbReference type="SUPFAM" id="SSF48403">
    <property type="entry name" value="Ankyrin repeat"/>
    <property type="match status" value="1"/>
</dbReference>
<keyword evidence="1" id="KW-0040">ANK repeat</keyword>
<evidence type="ECO:0000313" key="3">
    <source>
        <dbReference type="Proteomes" id="UP001519288"/>
    </source>
</evidence>
<reference evidence="2 3" key="1">
    <citation type="submission" date="2021-03" db="EMBL/GenBank/DDBJ databases">
        <title>Genomic Encyclopedia of Type Strains, Phase IV (KMG-IV): sequencing the most valuable type-strain genomes for metagenomic binning, comparative biology and taxonomic classification.</title>
        <authorList>
            <person name="Goeker M."/>
        </authorList>
    </citation>
    <scope>NUCLEOTIDE SEQUENCE [LARGE SCALE GENOMIC DNA]</scope>
    <source>
        <strain evidence="2 3">DSM 26806</strain>
    </source>
</reference>
<gene>
    <name evidence="2" type="ORF">J2Z69_000725</name>
</gene>
<dbReference type="Gene3D" id="1.25.40.20">
    <property type="entry name" value="Ankyrin repeat-containing domain"/>
    <property type="match status" value="1"/>
</dbReference>
<name>A0ABS4JFG9_9BACL</name>
<feature type="repeat" description="ANK" evidence="1">
    <location>
        <begin position="1"/>
        <end position="27"/>
    </location>
</feature>
<dbReference type="EMBL" id="JAGGLD010000001">
    <property type="protein sequence ID" value="MBP1999706.1"/>
    <property type="molecule type" value="Genomic_DNA"/>
</dbReference>
<dbReference type="InterPro" id="IPR002110">
    <property type="entry name" value="Ankyrin_rpt"/>
</dbReference>
<protein>
    <submittedName>
        <fullName evidence="2">Ankyrin repeat protein</fullName>
    </submittedName>
</protein>
<dbReference type="Proteomes" id="UP001519288">
    <property type="component" value="Unassembled WGS sequence"/>
</dbReference>
<sequence>MYAIIGNKDNLFNFLLDNGANLNIKNNNDDDSVLLAARHKRYDLIDNMIAKGASTIAINNDGDSMKDLTNPKCQK</sequence>
<comment type="caution">
    <text evidence="2">The sequence shown here is derived from an EMBL/GenBank/DDBJ whole genome shotgun (WGS) entry which is preliminary data.</text>
</comment>
<accession>A0ABS4JFG9</accession>
<evidence type="ECO:0000256" key="1">
    <source>
        <dbReference type="PROSITE-ProRule" id="PRU00023"/>
    </source>
</evidence>
<keyword evidence="3" id="KW-1185">Reference proteome</keyword>
<evidence type="ECO:0000313" key="2">
    <source>
        <dbReference type="EMBL" id="MBP1999706.1"/>
    </source>
</evidence>
<dbReference type="RefSeq" id="WP_209859186.1">
    <property type="nucleotide sequence ID" value="NZ_JAGGLD010000001.1"/>
</dbReference>
<proteinExistence type="predicted"/>